<dbReference type="InterPro" id="IPR051014">
    <property type="entry name" value="Cation_Transport_ATPase_IB"/>
</dbReference>
<dbReference type="SFLD" id="SFLDF00027">
    <property type="entry name" value="p-type_atpase"/>
    <property type="match status" value="1"/>
</dbReference>
<dbReference type="SFLD" id="SFLDG00002">
    <property type="entry name" value="C1.7:_P-type_atpase_like"/>
    <property type="match status" value="1"/>
</dbReference>
<comment type="subcellular location">
    <subcellularLocation>
        <location evidence="1">Cell membrane</location>
        <topology evidence="1">Multi-pass membrane protein</topology>
    </subcellularLocation>
</comment>
<dbReference type="InterPro" id="IPR027256">
    <property type="entry name" value="P-typ_ATPase_IB"/>
</dbReference>
<dbReference type="InterPro" id="IPR059000">
    <property type="entry name" value="ATPase_P-type_domA"/>
</dbReference>
<dbReference type="InterPro" id="IPR023298">
    <property type="entry name" value="ATPase_P-typ_TM_dom_sf"/>
</dbReference>
<feature type="transmembrane region" description="Helical" evidence="13">
    <location>
        <begin position="734"/>
        <end position="752"/>
    </location>
</feature>
<evidence type="ECO:0000256" key="6">
    <source>
        <dbReference type="ARBA" id="ARBA00022741"/>
    </source>
</evidence>
<dbReference type="PROSITE" id="PS00154">
    <property type="entry name" value="ATPASE_E1_E2"/>
    <property type="match status" value="1"/>
</dbReference>
<dbReference type="CDD" id="cd00371">
    <property type="entry name" value="HMA"/>
    <property type="match status" value="1"/>
</dbReference>
<proteinExistence type="inferred from homology"/>
<name>A0A4P6HMF3_9BACT</name>
<evidence type="ECO:0000256" key="10">
    <source>
        <dbReference type="ARBA" id="ARBA00023136"/>
    </source>
</evidence>
<dbReference type="Pfam" id="PF00403">
    <property type="entry name" value="HMA"/>
    <property type="match status" value="1"/>
</dbReference>
<organism evidence="15 16">
    <name type="scientific">Solidesulfovibrio carbinolicus</name>
    <dbReference type="NCBI Taxonomy" id="296842"/>
    <lineage>
        <taxon>Bacteria</taxon>
        <taxon>Pseudomonadati</taxon>
        <taxon>Thermodesulfobacteriota</taxon>
        <taxon>Desulfovibrionia</taxon>
        <taxon>Desulfovibrionales</taxon>
        <taxon>Desulfovibrionaceae</taxon>
        <taxon>Solidesulfovibrio</taxon>
    </lineage>
</organism>
<dbReference type="GO" id="GO:0016887">
    <property type="term" value="F:ATP hydrolysis activity"/>
    <property type="evidence" value="ECO:0007669"/>
    <property type="project" value="InterPro"/>
</dbReference>
<evidence type="ECO:0000256" key="7">
    <source>
        <dbReference type="ARBA" id="ARBA00022840"/>
    </source>
</evidence>
<dbReference type="PANTHER" id="PTHR48085:SF5">
    <property type="entry name" value="CADMIUM_ZINC-TRANSPORTING ATPASE HMA4-RELATED"/>
    <property type="match status" value="1"/>
</dbReference>
<keyword evidence="9 13" id="KW-1133">Transmembrane helix</keyword>
<dbReference type="RefSeq" id="WP_129353853.1">
    <property type="nucleotide sequence ID" value="NZ_CP026538.1"/>
</dbReference>
<keyword evidence="3 13" id="KW-1003">Cell membrane</keyword>
<dbReference type="SUPFAM" id="SSF56784">
    <property type="entry name" value="HAD-like"/>
    <property type="match status" value="1"/>
</dbReference>
<dbReference type="NCBIfam" id="TIGR01494">
    <property type="entry name" value="ATPase_P-type"/>
    <property type="match status" value="1"/>
</dbReference>
<evidence type="ECO:0000259" key="14">
    <source>
        <dbReference type="PROSITE" id="PS50846"/>
    </source>
</evidence>
<reference evidence="15 16" key="1">
    <citation type="submission" date="2018-02" db="EMBL/GenBank/DDBJ databases">
        <title>Genome sequence of Desulfovibrio carbinolicus DSM 3852.</title>
        <authorList>
            <person name="Wilbanks E."/>
            <person name="Skennerton C.T."/>
            <person name="Orphan V.J."/>
        </authorList>
    </citation>
    <scope>NUCLEOTIDE SEQUENCE [LARGE SCALE GENOMIC DNA]</scope>
    <source>
        <strain evidence="15 16">DSM 3852</strain>
    </source>
</reference>
<dbReference type="InterPro" id="IPR036412">
    <property type="entry name" value="HAD-like_sf"/>
</dbReference>
<evidence type="ECO:0000256" key="8">
    <source>
        <dbReference type="ARBA" id="ARBA00022967"/>
    </source>
</evidence>
<dbReference type="SUPFAM" id="SSF81665">
    <property type="entry name" value="Calcium ATPase, transmembrane domain M"/>
    <property type="match status" value="1"/>
</dbReference>
<feature type="transmembrane region" description="Helical" evidence="13">
    <location>
        <begin position="423"/>
        <end position="450"/>
    </location>
</feature>
<comment type="catalytic activity">
    <reaction evidence="12">
        <text>Zn(2+)(in) + ATP + H2O = Zn(2+)(out) + ADP + phosphate + H(+)</text>
        <dbReference type="Rhea" id="RHEA:20621"/>
        <dbReference type="ChEBI" id="CHEBI:15377"/>
        <dbReference type="ChEBI" id="CHEBI:15378"/>
        <dbReference type="ChEBI" id="CHEBI:29105"/>
        <dbReference type="ChEBI" id="CHEBI:30616"/>
        <dbReference type="ChEBI" id="CHEBI:43474"/>
        <dbReference type="ChEBI" id="CHEBI:456216"/>
        <dbReference type="EC" id="7.2.2.12"/>
    </reaction>
</comment>
<feature type="transmembrane region" description="Helical" evidence="13">
    <location>
        <begin position="388"/>
        <end position="411"/>
    </location>
</feature>
<keyword evidence="16" id="KW-1185">Reference proteome</keyword>
<dbReference type="AlphaFoldDB" id="A0A4P6HMF3"/>
<feature type="domain" description="HMA" evidence="14">
    <location>
        <begin position="81"/>
        <end position="145"/>
    </location>
</feature>
<keyword evidence="8" id="KW-1278">Translocase</keyword>
<accession>A0A4P6HMF3</accession>
<dbReference type="GO" id="GO:0015086">
    <property type="term" value="F:cadmium ion transmembrane transporter activity"/>
    <property type="evidence" value="ECO:0007669"/>
    <property type="project" value="TreeGrafter"/>
</dbReference>
<evidence type="ECO:0000256" key="2">
    <source>
        <dbReference type="ARBA" id="ARBA00006024"/>
    </source>
</evidence>
<dbReference type="PRINTS" id="PR00941">
    <property type="entry name" value="CDATPASE"/>
</dbReference>
<dbReference type="SUPFAM" id="SSF81653">
    <property type="entry name" value="Calcium ATPase, transduction domain A"/>
    <property type="match status" value="1"/>
</dbReference>
<comment type="similarity">
    <text evidence="2 13">Belongs to the cation transport ATPase (P-type) (TC 3.A.3) family. Type IB subfamily.</text>
</comment>
<dbReference type="Gene3D" id="3.30.70.100">
    <property type="match status" value="1"/>
</dbReference>
<dbReference type="GO" id="GO:0060003">
    <property type="term" value="P:copper ion export"/>
    <property type="evidence" value="ECO:0007669"/>
    <property type="project" value="UniProtKB-ARBA"/>
</dbReference>
<dbReference type="NCBIfam" id="TIGR01525">
    <property type="entry name" value="ATPase-IB_hvy"/>
    <property type="match status" value="1"/>
</dbReference>
<protein>
    <recommendedName>
        <fullName evidence="11">P-type Zn(2+) transporter</fullName>
        <ecNumber evidence="11">7.2.2.12</ecNumber>
    </recommendedName>
</protein>
<evidence type="ECO:0000256" key="12">
    <source>
        <dbReference type="ARBA" id="ARBA00047308"/>
    </source>
</evidence>
<dbReference type="SFLD" id="SFLDS00003">
    <property type="entry name" value="Haloacid_Dehalogenase"/>
    <property type="match status" value="1"/>
</dbReference>
<dbReference type="Proteomes" id="UP000293296">
    <property type="component" value="Chromosome"/>
</dbReference>
<dbReference type="PANTHER" id="PTHR48085">
    <property type="entry name" value="CADMIUM/ZINC-TRANSPORTING ATPASE HMA2-RELATED"/>
    <property type="match status" value="1"/>
</dbReference>
<dbReference type="PROSITE" id="PS50846">
    <property type="entry name" value="HMA_2"/>
    <property type="match status" value="1"/>
</dbReference>
<evidence type="ECO:0000256" key="13">
    <source>
        <dbReference type="RuleBase" id="RU362081"/>
    </source>
</evidence>
<evidence type="ECO:0000256" key="3">
    <source>
        <dbReference type="ARBA" id="ARBA00022475"/>
    </source>
</evidence>
<dbReference type="OrthoDB" id="9763278at2"/>
<dbReference type="SUPFAM" id="SSF55008">
    <property type="entry name" value="HMA, heavy metal-associated domain"/>
    <property type="match status" value="1"/>
</dbReference>
<dbReference type="InterPro" id="IPR006121">
    <property type="entry name" value="HMA_dom"/>
</dbReference>
<evidence type="ECO:0000313" key="15">
    <source>
        <dbReference type="EMBL" id="QAZ68403.1"/>
    </source>
</evidence>
<keyword evidence="7 13" id="KW-0067">ATP-binding</keyword>
<evidence type="ECO:0000313" key="16">
    <source>
        <dbReference type="Proteomes" id="UP000293296"/>
    </source>
</evidence>
<dbReference type="GO" id="GO:0005524">
    <property type="term" value="F:ATP binding"/>
    <property type="evidence" value="ECO:0007669"/>
    <property type="project" value="UniProtKB-UniRule"/>
</dbReference>
<keyword evidence="6 13" id="KW-0547">Nucleotide-binding</keyword>
<dbReference type="Gene3D" id="3.40.1110.10">
    <property type="entry name" value="Calcium-transporting ATPase, cytoplasmic domain N"/>
    <property type="match status" value="1"/>
</dbReference>
<dbReference type="EC" id="7.2.2.12" evidence="11"/>
<evidence type="ECO:0000256" key="9">
    <source>
        <dbReference type="ARBA" id="ARBA00022989"/>
    </source>
</evidence>
<dbReference type="EMBL" id="CP026538">
    <property type="protein sequence ID" value="QAZ68403.1"/>
    <property type="molecule type" value="Genomic_DNA"/>
</dbReference>
<dbReference type="InterPro" id="IPR023214">
    <property type="entry name" value="HAD_sf"/>
</dbReference>
<evidence type="ECO:0000256" key="11">
    <source>
        <dbReference type="ARBA" id="ARBA00039097"/>
    </source>
</evidence>
<evidence type="ECO:0000256" key="5">
    <source>
        <dbReference type="ARBA" id="ARBA00022723"/>
    </source>
</evidence>
<gene>
    <name evidence="15" type="ORF">C3Y92_14685</name>
</gene>
<dbReference type="GO" id="GO:0046872">
    <property type="term" value="F:metal ion binding"/>
    <property type="evidence" value="ECO:0007669"/>
    <property type="project" value="UniProtKB-KW"/>
</dbReference>
<evidence type="ECO:0000256" key="4">
    <source>
        <dbReference type="ARBA" id="ARBA00022692"/>
    </source>
</evidence>
<dbReference type="FunFam" id="2.70.150.10:FF:000020">
    <property type="entry name" value="Copper-exporting P-type ATPase A"/>
    <property type="match status" value="1"/>
</dbReference>
<dbReference type="InterPro" id="IPR018303">
    <property type="entry name" value="ATPase_P-typ_P_site"/>
</dbReference>
<dbReference type="InterPro" id="IPR036163">
    <property type="entry name" value="HMA_dom_sf"/>
</dbReference>
<dbReference type="InterPro" id="IPR044492">
    <property type="entry name" value="P_typ_ATPase_HD_dom"/>
</dbReference>
<keyword evidence="10 13" id="KW-0472">Membrane</keyword>
<keyword evidence="4 13" id="KW-0812">Transmembrane</keyword>
<keyword evidence="5 13" id="KW-0479">Metal-binding</keyword>
<dbReference type="GO" id="GO:0016463">
    <property type="term" value="F:P-type zinc transporter activity"/>
    <property type="evidence" value="ECO:0007669"/>
    <property type="project" value="UniProtKB-EC"/>
</dbReference>
<dbReference type="InterPro" id="IPR023299">
    <property type="entry name" value="ATPase_P-typ_cyto_dom_N"/>
</dbReference>
<dbReference type="Pfam" id="PF00122">
    <property type="entry name" value="E1-E2_ATPase"/>
    <property type="match status" value="1"/>
</dbReference>
<dbReference type="GO" id="GO:0005886">
    <property type="term" value="C:plasma membrane"/>
    <property type="evidence" value="ECO:0007669"/>
    <property type="project" value="UniProtKB-SubCell"/>
</dbReference>
<dbReference type="Gene3D" id="3.40.50.1000">
    <property type="entry name" value="HAD superfamily/HAD-like"/>
    <property type="match status" value="1"/>
</dbReference>
<dbReference type="KEGG" id="dcb:C3Y92_14685"/>
<dbReference type="InterPro" id="IPR001757">
    <property type="entry name" value="P_typ_ATPase"/>
</dbReference>
<sequence>MSHEHAHGHGHDHEPCRCDGPNSGLSGAAPGNGHGHEHGGAAGTLLGPLAKADIFPCCCGGACGDSAAKPQAPADLPPGQSVDVFRIEAMDCPTEERLIRKALEPMAGVNGLAFNLLGRELTVSHDLPSPDAITAAIAALGMEAVPVDKGRPAAPEPAPVWMTPKLAASLALAVAAELLEWQEVASPWLPAICAVVAIALSGLPVFKKGWLAVLRRDLNINALMSVAAAGAVLLGQFPEAAMVMALFAMAEKLEAASLTRAKNAVAALLALAPQEATVIGDDGSEAVVAAGDVAVGSRIRLRPGERVPLDGAVEAGRSALDQSAVTGESLPVEKGPGDQLFAGTVNQEGELIYRTTALADDSTLARITRAVVASPGKKARTERFVDRFAAVYTPGVFAVALAVAVGPPLIAGASFADWIYKGLVILVIACPCALVISTPVSMVSGLAAAARRGILIKGGLFLEQGHSLKTMVLDKTGTLTTGRPSAAETIDLAGDAAANRAIAVSLAARSDHPVSKALARAGREDGVAALPVADFAALPGRGVRGVVDGVLYHLGNHRLIEELGLCGPAIETRLEALEAQGQTAALLAGPDMVLAIYAAADMIKPHSREAVAELHSLGIRTVLLSGDNSRTAAVIAGQAGIDEARGDQLPEDKAAAVDALTARDGGKALVGMVGDGINDAPALARADIGFAMAAAGTDAAIETADVAIMDDDLRKVAAFVRLSRATVSTLKQNIALALGLKGLVLALTLLGYGSMLLAVFADMGTSLLVIANGLRLLRK</sequence>
<dbReference type="Pfam" id="PF00702">
    <property type="entry name" value="Hydrolase"/>
    <property type="match status" value="1"/>
</dbReference>
<dbReference type="PRINTS" id="PR00119">
    <property type="entry name" value="CATATPASE"/>
</dbReference>
<feature type="transmembrane region" description="Helical" evidence="13">
    <location>
        <begin position="188"/>
        <end position="206"/>
    </location>
</feature>
<evidence type="ECO:0000256" key="1">
    <source>
        <dbReference type="ARBA" id="ARBA00004651"/>
    </source>
</evidence>
<dbReference type="Gene3D" id="2.70.150.10">
    <property type="entry name" value="Calcium-transporting ATPase, cytoplasmic transduction domain A"/>
    <property type="match status" value="1"/>
</dbReference>
<dbReference type="InterPro" id="IPR008250">
    <property type="entry name" value="ATPase_P-typ_transduc_dom_A_sf"/>
</dbReference>